<dbReference type="Pfam" id="PF00172">
    <property type="entry name" value="Zn_clus"/>
    <property type="match status" value="1"/>
</dbReference>
<evidence type="ECO:0000313" key="6">
    <source>
        <dbReference type="EMBL" id="RDL40359.1"/>
    </source>
</evidence>
<protein>
    <recommendedName>
        <fullName evidence="5">Zn(2)-C6 fungal-type domain-containing protein</fullName>
    </recommendedName>
</protein>
<feature type="region of interest" description="Disordered" evidence="4">
    <location>
        <begin position="54"/>
        <end position="93"/>
    </location>
</feature>
<organism evidence="6 7">
    <name type="scientific">Venustampulla echinocandica</name>
    <dbReference type="NCBI Taxonomy" id="2656787"/>
    <lineage>
        <taxon>Eukaryota</taxon>
        <taxon>Fungi</taxon>
        <taxon>Dikarya</taxon>
        <taxon>Ascomycota</taxon>
        <taxon>Pezizomycotina</taxon>
        <taxon>Leotiomycetes</taxon>
        <taxon>Helotiales</taxon>
        <taxon>Pleuroascaceae</taxon>
        <taxon>Venustampulla</taxon>
    </lineage>
</organism>
<reference evidence="6 7" key="1">
    <citation type="journal article" date="2018" name="IMA Fungus">
        <title>IMA Genome-F 9: Draft genome sequence of Annulohypoxylon stygium, Aspergillus mulundensis, Berkeleyomyces basicola (syn. Thielaviopsis basicola), Ceratocystis smalleyi, two Cercospora beticola strains, Coleophoma cylindrospora, Fusarium fracticaudum, Phialophora cf. hyalina, and Morchella septimelata.</title>
        <authorList>
            <person name="Wingfield B.D."/>
            <person name="Bills G.F."/>
            <person name="Dong Y."/>
            <person name="Huang W."/>
            <person name="Nel W.J."/>
            <person name="Swalarsk-Parry B.S."/>
            <person name="Vaghefi N."/>
            <person name="Wilken P.M."/>
            <person name="An Z."/>
            <person name="de Beer Z.W."/>
            <person name="De Vos L."/>
            <person name="Chen L."/>
            <person name="Duong T.A."/>
            <person name="Gao Y."/>
            <person name="Hammerbacher A."/>
            <person name="Kikkert J.R."/>
            <person name="Li Y."/>
            <person name="Li H."/>
            <person name="Li K."/>
            <person name="Li Q."/>
            <person name="Liu X."/>
            <person name="Ma X."/>
            <person name="Naidoo K."/>
            <person name="Pethybridge S.J."/>
            <person name="Sun J."/>
            <person name="Steenkamp E.T."/>
            <person name="van der Nest M.A."/>
            <person name="van Wyk S."/>
            <person name="Wingfield M.J."/>
            <person name="Xiong C."/>
            <person name="Yue Q."/>
            <person name="Zhang X."/>
        </authorList>
    </citation>
    <scope>NUCLEOTIDE SEQUENCE [LARGE SCALE GENOMIC DNA]</scope>
    <source>
        <strain evidence="6 7">BP 5553</strain>
    </source>
</reference>
<accession>A0A370TXW1</accession>
<dbReference type="GeneID" id="43593187"/>
<dbReference type="GO" id="GO:0005634">
    <property type="term" value="C:nucleus"/>
    <property type="evidence" value="ECO:0007669"/>
    <property type="project" value="UniProtKB-SubCell"/>
</dbReference>
<evidence type="ECO:0000256" key="3">
    <source>
        <dbReference type="ARBA" id="ARBA00023242"/>
    </source>
</evidence>
<gene>
    <name evidence="6" type="ORF">BP5553_00338</name>
</gene>
<comment type="caution">
    <text evidence="6">The sequence shown here is derived from an EMBL/GenBank/DDBJ whole genome shotgun (WGS) entry which is preliminary data.</text>
</comment>
<keyword evidence="3" id="KW-0539">Nucleus</keyword>
<name>A0A370TXW1_9HELO</name>
<dbReference type="PANTHER" id="PTHR31001">
    <property type="entry name" value="UNCHARACTERIZED TRANSCRIPTIONAL REGULATORY PROTEIN"/>
    <property type="match status" value="1"/>
</dbReference>
<dbReference type="InterPro" id="IPR001138">
    <property type="entry name" value="Zn2Cys6_DnaBD"/>
</dbReference>
<dbReference type="GO" id="GO:0006351">
    <property type="term" value="P:DNA-templated transcription"/>
    <property type="evidence" value="ECO:0007669"/>
    <property type="project" value="InterPro"/>
</dbReference>
<dbReference type="Proteomes" id="UP000254866">
    <property type="component" value="Unassembled WGS sequence"/>
</dbReference>
<dbReference type="CDD" id="cd12148">
    <property type="entry name" value="fungal_TF_MHR"/>
    <property type="match status" value="1"/>
</dbReference>
<dbReference type="RefSeq" id="XP_031873015.1">
    <property type="nucleotide sequence ID" value="XM_032008961.1"/>
</dbReference>
<dbReference type="EMBL" id="NPIC01000001">
    <property type="protein sequence ID" value="RDL40359.1"/>
    <property type="molecule type" value="Genomic_DNA"/>
</dbReference>
<dbReference type="PANTHER" id="PTHR31001:SF50">
    <property type="entry name" value="ZN(II)2CYS6 TRANSCRIPTION FACTOR (EUROFUNG)"/>
    <property type="match status" value="1"/>
</dbReference>
<dbReference type="PROSITE" id="PS00463">
    <property type="entry name" value="ZN2_CY6_FUNGAL_1"/>
    <property type="match status" value="1"/>
</dbReference>
<evidence type="ECO:0000256" key="2">
    <source>
        <dbReference type="ARBA" id="ARBA00022723"/>
    </source>
</evidence>
<proteinExistence type="predicted"/>
<dbReference type="SMART" id="SM00066">
    <property type="entry name" value="GAL4"/>
    <property type="match status" value="1"/>
</dbReference>
<dbReference type="AlphaFoldDB" id="A0A370TXW1"/>
<dbReference type="GO" id="GO:0003677">
    <property type="term" value="F:DNA binding"/>
    <property type="evidence" value="ECO:0007669"/>
    <property type="project" value="InterPro"/>
</dbReference>
<dbReference type="Gene3D" id="4.10.240.10">
    <property type="entry name" value="Zn(2)-C6 fungal-type DNA-binding domain"/>
    <property type="match status" value="1"/>
</dbReference>
<keyword evidence="2" id="KW-0479">Metal-binding</keyword>
<dbReference type="GO" id="GO:0000981">
    <property type="term" value="F:DNA-binding transcription factor activity, RNA polymerase II-specific"/>
    <property type="evidence" value="ECO:0007669"/>
    <property type="project" value="InterPro"/>
</dbReference>
<feature type="domain" description="Zn(2)-C6 fungal-type" evidence="5">
    <location>
        <begin position="16"/>
        <end position="44"/>
    </location>
</feature>
<dbReference type="SUPFAM" id="SSF57701">
    <property type="entry name" value="Zn2/Cys6 DNA-binding domain"/>
    <property type="match status" value="1"/>
</dbReference>
<evidence type="ECO:0000313" key="7">
    <source>
        <dbReference type="Proteomes" id="UP000254866"/>
    </source>
</evidence>
<evidence type="ECO:0000256" key="1">
    <source>
        <dbReference type="ARBA" id="ARBA00004123"/>
    </source>
</evidence>
<dbReference type="CDD" id="cd00067">
    <property type="entry name" value="GAL4"/>
    <property type="match status" value="1"/>
</dbReference>
<evidence type="ECO:0000259" key="5">
    <source>
        <dbReference type="PROSITE" id="PS50048"/>
    </source>
</evidence>
<dbReference type="InterPro" id="IPR050613">
    <property type="entry name" value="Sec_Metabolite_Reg"/>
</dbReference>
<evidence type="ECO:0000256" key="4">
    <source>
        <dbReference type="SAM" id="MobiDB-lite"/>
    </source>
</evidence>
<dbReference type="PROSITE" id="PS50048">
    <property type="entry name" value="ZN2_CY6_FUNGAL_2"/>
    <property type="match status" value="1"/>
</dbReference>
<dbReference type="GO" id="GO:0008270">
    <property type="term" value="F:zinc ion binding"/>
    <property type="evidence" value="ECO:0007669"/>
    <property type="project" value="InterPro"/>
</dbReference>
<dbReference type="OrthoDB" id="424974at2759"/>
<dbReference type="STRING" id="2656787.A0A370TXW1"/>
<feature type="compositionally biased region" description="Polar residues" evidence="4">
    <location>
        <begin position="80"/>
        <end position="89"/>
    </location>
</feature>
<keyword evidence="7" id="KW-1185">Reference proteome</keyword>
<sequence length="717" mass="78817">MPRAREAPASKPTRLACETCSQRKVKCDKRAPCSNCHRSGAQCVPVERKRLPRGRQKVVSKEEVPTNNSVDLTDRPRNISGGSTSQVAESQRPDFGFNSPAHSAFGLCESAAPTPQGNDARPVITRSSNGVAAPGGDDPNDTGATERHLGGFSWTDIIAENDMPPHKVVTPNYPPDSLLLGFNAPANPDGLRATPATAEIRKQLCKIYLNQVDPVFKVLHGPSLREHLLGGKRYLNYSPGHPAVDALVSAVYYAAANSLSEAHCLSLFGASHAAVVTSYRTACEASLGHAGLVTTEDLTVLQAFIIFLVTMRSRDQSRRAWTLLSMAVRIAQALSLHLENPPYAVQPFEQEIRRRVWFAIGLLDIHASLDRAAEPMIPAAWLQSRLPANVNDNDLWLGFEGCLQDSAKFTDMTFTVMTCTAQFVARMLNFPPTAEAGATDWNVRQCHVDSFRKRAAILLQQCESDKIPFHWYAKHVGTCISASLQLLAFRPLRRLPNSTAPRVRPHSLLKLSVEVLKQAQNLIQDYRGHPWCWFEGIFVQWHALAVAITEISICEDMALTESCWPTVELAFDQLSSLVADSRQGIIWTPVEKLMRKAREKVRTSRLNIYAIGGQAADVNTTHLIRGVSADVHPHFQPLPSGGSQITDVAIEPVGNLNLAQLIDNPSAWPDVWEGVDLSDGSLHSISDMAWADWESLADNFNGGDEAMNMFPSYGYLA</sequence>
<dbReference type="InterPro" id="IPR036864">
    <property type="entry name" value="Zn2-C6_fun-type_DNA-bd_sf"/>
</dbReference>
<dbReference type="InterPro" id="IPR007219">
    <property type="entry name" value="XnlR_reg_dom"/>
</dbReference>
<comment type="subcellular location">
    <subcellularLocation>
        <location evidence="1">Nucleus</location>
    </subcellularLocation>
</comment>
<dbReference type="Pfam" id="PF04082">
    <property type="entry name" value="Fungal_trans"/>
    <property type="match status" value="1"/>
</dbReference>